<organism evidence="3 4">
    <name type="scientific">Deinandra increscens subsp. villosa</name>
    <dbReference type="NCBI Taxonomy" id="3103831"/>
    <lineage>
        <taxon>Eukaryota</taxon>
        <taxon>Viridiplantae</taxon>
        <taxon>Streptophyta</taxon>
        <taxon>Embryophyta</taxon>
        <taxon>Tracheophyta</taxon>
        <taxon>Spermatophyta</taxon>
        <taxon>Magnoliopsida</taxon>
        <taxon>eudicotyledons</taxon>
        <taxon>Gunneridae</taxon>
        <taxon>Pentapetalae</taxon>
        <taxon>asterids</taxon>
        <taxon>campanulids</taxon>
        <taxon>Asterales</taxon>
        <taxon>Asteraceae</taxon>
        <taxon>Asteroideae</taxon>
        <taxon>Heliantheae alliance</taxon>
        <taxon>Madieae</taxon>
        <taxon>Madiinae</taxon>
        <taxon>Deinandra</taxon>
    </lineage>
</organism>
<dbReference type="EMBL" id="JBCNJP010000010">
    <property type="protein sequence ID" value="KAK9071557.1"/>
    <property type="molecule type" value="Genomic_DNA"/>
</dbReference>
<reference evidence="3 4" key="1">
    <citation type="submission" date="2024-04" db="EMBL/GenBank/DDBJ databases">
        <title>The reference genome of an endangered Asteraceae, Deinandra increscens subsp. villosa, native to the Central Coast of California.</title>
        <authorList>
            <person name="Guilliams M."/>
            <person name="Hasenstab-Lehman K."/>
            <person name="Meyer R."/>
            <person name="Mcevoy S."/>
        </authorList>
    </citation>
    <scope>NUCLEOTIDE SEQUENCE [LARGE SCALE GENOMIC DNA]</scope>
    <source>
        <tissue evidence="3">Leaf</tissue>
    </source>
</reference>
<dbReference type="Gene3D" id="3.30.559.10">
    <property type="entry name" value="Chloramphenicol acetyltransferase-like domain"/>
    <property type="match status" value="1"/>
</dbReference>
<dbReference type="PANTHER" id="PTHR31147">
    <property type="entry name" value="ACYL TRANSFERASE 4"/>
    <property type="match status" value="1"/>
</dbReference>
<sequence>MPQELKPLSDIDDQQRLRKRTTVINFYRSDPKMRNKNPISVIREALVNVLVFYYPTAGWPKCVVKSVVEEFSSDVQIGQECVLHRCLLSSSSYKFTNISNNVAITQTRNVTNPYSLDTQRCEPELIRLARHTPQELKPLSDIDDQQRLWKHRPVINFHLSDLEMRNKNPISVIRYALANV</sequence>
<evidence type="ECO:0000256" key="1">
    <source>
        <dbReference type="ARBA" id="ARBA00009861"/>
    </source>
</evidence>
<accession>A0AAP0DF10</accession>
<keyword evidence="4" id="KW-1185">Reference proteome</keyword>
<dbReference type="InterPro" id="IPR023213">
    <property type="entry name" value="CAT-like_dom_sf"/>
</dbReference>
<dbReference type="PANTHER" id="PTHR31147:SF66">
    <property type="entry name" value="OS05G0315700 PROTEIN"/>
    <property type="match status" value="1"/>
</dbReference>
<keyword evidence="2" id="KW-0808">Transferase</keyword>
<comment type="similarity">
    <text evidence="1">Belongs to the plant acyltransferase family.</text>
</comment>
<dbReference type="Proteomes" id="UP001408789">
    <property type="component" value="Unassembled WGS sequence"/>
</dbReference>
<dbReference type="InterPro" id="IPR050898">
    <property type="entry name" value="Plant_acyltransferase"/>
</dbReference>
<name>A0AAP0DF10_9ASTR</name>
<comment type="caution">
    <text evidence="3">The sequence shown here is derived from an EMBL/GenBank/DDBJ whole genome shotgun (WGS) entry which is preliminary data.</text>
</comment>
<evidence type="ECO:0000313" key="4">
    <source>
        <dbReference type="Proteomes" id="UP001408789"/>
    </source>
</evidence>
<evidence type="ECO:0000313" key="3">
    <source>
        <dbReference type="EMBL" id="KAK9071557.1"/>
    </source>
</evidence>
<proteinExistence type="inferred from homology"/>
<gene>
    <name evidence="3" type="ORF">SSX86_007985</name>
</gene>
<evidence type="ECO:0000256" key="2">
    <source>
        <dbReference type="ARBA" id="ARBA00022679"/>
    </source>
</evidence>
<protein>
    <submittedName>
        <fullName evidence="3">Uncharacterized protein</fullName>
    </submittedName>
</protein>
<dbReference type="AlphaFoldDB" id="A0AAP0DF10"/>
<dbReference type="GO" id="GO:0016740">
    <property type="term" value="F:transferase activity"/>
    <property type="evidence" value="ECO:0007669"/>
    <property type="project" value="UniProtKB-KW"/>
</dbReference>